<keyword evidence="1" id="KW-1003">Cell membrane</keyword>
<evidence type="ECO:0000256" key="3">
    <source>
        <dbReference type="ARBA" id="ARBA00022692"/>
    </source>
</evidence>
<evidence type="ECO:0000256" key="2">
    <source>
        <dbReference type="ARBA" id="ARBA00022519"/>
    </source>
</evidence>
<accession>A0A975CKI4</accession>
<keyword evidence="4 6" id="KW-1133">Transmembrane helix</keyword>
<protein>
    <submittedName>
        <fullName evidence="7">LPS export ABC transporter periplasmic protein LptC</fullName>
    </submittedName>
</protein>
<dbReference type="GO" id="GO:0017089">
    <property type="term" value="F:glycolipid transfer activity"/>
    <property type="evidence" value="ECO:0007669"/>
    <property type="project" value="TreeGrafter"/>
</dbReference>
<dbReference type="Gene3D" id="2.60.450.10">
    <property type="entry name" value="Lipopolysaccharide (LPS) transport protein A like domain"/>
    <property type="match status" value="1"/>
</dbReference>
<dbReference type="InterPro" id="IPR010664">
    <property type="entry name" value="LipoPS_assembly_LptC-rel"/>
</dbReference>
<dbReference type="Proteomes" id="UP000663903">
    <property type="component" value="Chromosome"/>
</dbReference>
<dbReference type="GO" id="GO:0005886">
    <property type="term" value="C:plasma membrane"/>
    <property type="evidence" value="ECO:0007669"/>
    <property type="project" value="InterPro"/>
</dbReference>
<gene>
    <name evidence="7" type="primary">lptC</name>
    <name evidence="7" type="ORF">J1M35_20450</name>
</gene>
<dbReference type="NCBIfam" id="TIGR04409">
    <property type="entry name" value="LptC_YrbK"/>
    <property type="match status" value="1"/>
</dbReference>
<reference evidence="7" key="1">
    <citation type="submission" date="2021-03" db="EMBL/GenBank/DDBJ databases">
        <title>Ottowia sp. 27C isolated from the cloaca of a Giant Asian pond turtle (Heosemys grandis).</title>
        <authorList>
            <person name="Spergser J."/>
            <person name="Busse H.-J."/>
        </authorList>
    </citation>
    <scope>NUCLEOTIDE SEQUENCE</scope>
    <source>
        <strain evidence="7">27C</strain>
    </source>
</reference>
<dbReference type="Pfam" id="PF06835">
    <property type="entry name" value="LptC"/>
    <property type="match status" value="1"/>
</dbReference>
<proteinExistence type="predicted"/>
<evidence type="ECO:0000256" key="5">
    <source>
        <dbReference type="ARBA" id="ARBA00023136"/>
    </source>
</evidence>
<dbReference type="GO" id="GO:0015221">
    <property type="term" value="F:lipopolysaccharide transmembrane transporter activity"/>
    <property type="evidence" value="ECO:0007669"/>
    <property type="project" value="InterPro"/>
</dbReference>
<dbReference type="InterPro" id="IPR052363">
    <property type="entry name" value="LPS_export_LptC"/>
</dbReference>
<dbReference type="KEGG" id="otd:J1M35_20450"/>
<evidence type="ECO:0000256" key="4">
    <source>
        <dbReference type="ARBA" id="ARBA00022989"/>
    </source>
</evidence>
<keyword evidence="2" id="KW-0997">Cell inner membrane</keyword>
<evidence type="ECO:0000256" key="1">
    <source>
        <dbReference type="ARBA" id="ARBA00022475"/>
    </source>
</evidence>
<feature type="transmembrane region" description="Helical" evidence="6">
    <location>
        <begin position="12"/>
        <end position="32"/>
    </location>
</feature>
<evidence type="ECO:0000313" key="7">
    <source>
        <dbReference type="EMBL" id="QTD47511.1"/>
    </source>
</evidence>
<sequence length="204" mass="22875">MARLMRYGRDQLSAWLPALLMMVFALGTWWLVRSAPRALPSDQGQIASTEPDYFMRQFSVRSFEPDGRLKSEVFGAEGRHLPADDTLEITQPRIVSFDEQGHPTVATAQRAVAKGDGSEARLYQDARVVREPIARAGKQPATPRLEFQGDFLHVFIDDERVSSDQPVQLRRGADIFTGDVFAYDDRSGVAELTGRVRGVLQPRK</sequence>
<evidence type="ECO:0000313" key="8">
    <source>
        <dbReference type="Proteomes" id="UP000663903"/>
    </source>
</evidence>
<dbReference type="InterPro" id="IPR026265">
    <property type="entry name" value="LptC"/>
</dbReference>
<dbReference type="GO" id="GO:0030288">
    <property type="term" value="C:outer membrane-bounded periplasmic space"/>
    <property type="evidence" value="ECO:0007669"/>
    <property type="project" value="TreeGrafter"/>
</dbReference>
<dbReference type="PANTHER" id="PTHR37481:SF1">
    <property type="entry name" value="LIPOPOLYSACCHARIDE EXPORT SYSTEM PROTEIN LPTC"/>
    <property type="match status" value="1"/>
</dbReference>
<dbReference type="PANTHER" id="PTHR37481">
    <property type="entry name" value="LIPOPOLYSACCHARIDE EXPORT SYSTEM PROTEIN LPTC"/>
    <property type="match status" value="1"/>
</dbReference>
<organism evidence="7 8">
    <name type="scientific">Ottowia testudinis</name>
    <dbReference type="NCBI Taxonomy" id="2816950"/>
    <lineage>
        <taxon>Bacteria</taxon>
        <taxon>Pseudomonadati</taxon>
        <taxon>Pseudomonadota</taxon>
        <taxon>Betaproteobacteria</taxon>
        <taxon>Burkholderiales</taxon>
        <taxon>Comamonadaceae</taxon>
        <taxon>Ottowia</taxon>
    </lineage>
</organism>
<keyword evidence="8" id="KW-1185">Reference proteome</keyword>
<keyword evidence="5 6" id="KW-0472">Membrane</keyword>
<name>A0A975CKI4_9BURK</name>
<dbReference type="EMBL" id="CP071796">
    <property type="protein sequence ID" value="QTD47511.1"/>
    <property type="molecule type" value="Genomic_DNA"/>
</dbReference>
<keyword evidence="3 6" id="KW-0812">Transmembrane</keyword>
<dbReference type="AlphaFoldDB" id="A0A975CKI4"/>
<evidence type="ECO:0000256" key="6">
    <source>
        <dbReference type="SAM" id="Phobius"/>
    </source>
</evidence>